<dbReference type="OrthoDB" id="2804243at2759"/>
<gene>
    <name evidence="1" type="ORF">GSI_01504</name>
</gene>
<protein>
    <submittedName>
        <fullName evidence="1">Uncharacterized protein</fullName>
    </submittedName>
</protein>
<organism evidence="1 2">
    <name type="scientific">Ganoderma sinense ZZ0214-1</name>
    <dbReference type="NCBI Taxonomy" id="1077348"/>
    <lineage>
        <taxon>Eukaryota</taxon>
        <taxon>Fungi</taxon>
        <taxon>Dikarya</taxon>
        <taxon>Basidiomycota</taxon>
        <taxon>Agaricomycotina</taxon>
        <taxon>Agaricomycetes</taxon>
        <taxon>Polyporales</taxon>
        <taxon>Polyporaceae</taxon>
        <taxon>Ganoderma</taxon>
    </lineage>
</organism>
<dbReference type="EMBL" id="AYKW01000002">
    <property type="protein sequence ID" value="PIL35844.1"/>
    <property type="molecule type" value="Genomic_DNA"/>
</dbReference>
<accession>A0A2G8SQ06</accession>
<evidence type="ECO:0000313" key="2">
    <source>
        <dbReference type="Proteomes" id="UP000230002"/>
    </source>
</evidence>
<reference evidence="1 2" key="1">
    <citation type="journal article" date="2015" name="Sci. Rep.">
        <title>Chromosome-level genome map provides insights into diverse defense mechanisms in the medicinal fungus Ganoderma sinense.</title>
        <authorList>
            <person name="Zhu Y."/>
            <person name="Xu J."/>
            <person name="Sun C."/>
            <person name="Zhou S."/>
            <person name="Xu H."/>
            <person name="Nelson D.R."/>
            <person name="Qian J."/>
            <person name="Song J."/>
            <person name="Luo H."/>
            <person name="Xiang L."/>
            <person name="Li Y."/>
            <person name="Xu Z."/>
            <person name="Ji A."/>
            <person name="Wang L."/>
            <person name="Lu S."/>
            <person name="Hayward A."/>
            <person name="Sun W."/>
            <person name="Li X."/>
            <person name="Schwartz D.C."/>
            <person name="Wang Y."/>
            <person name="Chen S."/>
        </authorList>
    </citation>
    <scope>NUCLEOTIDE SEQUENCE [LARGE SCALE GENOMIC DNA]</scope>
    <source>
        <strain evidence="1 2">ZZ0214-1</strain>
    </source>
</reference>
<proteinExistence type="predicted"/>
<evidence type="ECO:0000313" key="1">
    <source>
        <dbReference type="EMBL" id="PIL35844.1"/>
    </source>
</evidence>
<dbReference type="Proteomes" id="UP000230002">
    <property type="component" value="Unassembled WGS sequence"/>
</dbReference>
<sequence>MGVKRLESAEALLVTVHSAHCSLLSSSVFGLWTAWILSSPPHPPLVLDTYSRTLTQPWSHPSSSSRRLAELYSNSHSMLAAIPPPQLAPMTEYIAVETPPTQTLLTEDRSCPGCKKSVVDENGGVVVAFG</sequence>
<keyword evidence="2" id="KW-1185">Reference proteome</keyword>
<comment type="caution">
    <text evidence="1">The sequence shown here is derived from an EMBL/GenBank/DDBJ whole genome shotgun (WGS) entry which is preliminary data.</text>
</comment>
<dbReference type="AlphaFoldDB" id="A0A2G8SQ06"/>
<name>A0A2G8SQ06_9APHY</name>